<dbReference type="PANTHER" id="PTHR12507">
    <property type="entry name" value="REDUCED GROWTH PHENOTYPE 1 RGP1, YEAST -RELATED"/>
    <property type="match status" value="1"/>
</dbReference>
<evidence type="ECO:0000313" key="3">
    <source>
        <dbReference type="Proteomes" id="UP000501346"/>
    </source>
</evidence>
<feature type="region of interest" description="Disordered" evidence="1">
    <location>
        <begin position="412"/>
        <end position="443"/>
    </location>
</feature>
<keyword evidence="3" id="KW-1185">Reference proteome</keyword>
<proteinExistence type="predicted"/>
<organism evidence="2 3">
    <name type="scientific">Saccharomyces pastorianus</name>
    <name type="common">Lager yeast</name>
    <name type="synonym">Saccharomyces cerevisiae x Saccharomyces eubayanus</name>
    <dbReference type="NCBI Taxonomy" id="27292"/>
    <lineage>
        <taxon>Eukaryota</taxon>
        <taxon>Fungi</taxon>
        <taxon>Dikarya</taxon>
        <taxon>Ascomycota</taxon>
        <taxon>Saccharomycotina</taxon>
        <taxon>Saccharomycetes</taxon>
        <taxon>Saccharomycetales</taxon>
        <taxon>Saccharomycetaceae</taxon>
        <taxon>Saccharomyces</taxon>
    </lineage>
</organism>
<dbReference type="OrthoDB" id="1918at2759"/>
<dbReference type="InterPro" id="IPR014848">
    <property type="entry name" value="Rgp1"/>
</dbReference>
<name>A0A6C1DNQ4_SACPS</name>
<accession>A0A6C1DNQ4</accession>
<evidence type="ECO:0000313" key="2">
    <source>
        <dbReference type="EMBL" id="QID78662.1"/>
    </source>
</evidence>
<evidence type="ECO:0000256" key="1">
    <source>
        <dbReference type="SAM" id="MobiDB-lite"/>
    </source>
</evidence>
<dbReference type="Proteomes" id="UP000501346">
    <property type="component" value="Chromosome ScIV"/>
</dbReference>
<dbReference type="Pfam" id="PF08737">
    <property type="entry name" value="Rgp1"/>
    <property type="match status" value="1"/>
</dbReference>
<reference evidence="2 3" key="1">
    <citation type="journal article" date="2019" name="BMC Genomics">
        <title>Chromosome level assembly and comparative genome analysis confirm lager-brewing yeasts originated from a single hybridization.</title>
        <authorList>
            <person name="Salazar A.N."/>
            <person name="Gorter de Vries A.R."/>
            <person name="van den Broek M."/>
            <person name="Brouwers N."/>
            <person name="de la Torre Cortes P."/>
            <person name="Kuijpers N.G.A."/>
            <person name="Daran J.G."/>
            <person name="Abeel T."/>
        </authorList>
    </citation>
    <scope>NUCLEOTIDE SEQUENCE [LARGE SCALE GENOMIC DNA]</scope>
    <source>
        <strain evidence="2 3">CBS 1483</strain>
    </source>
</reference>
<sequence length="663" mass="75245">MRAHRIDTFLIRGNIKLEIIHESNSYFGGEHISIAFRFKHLGSQHELFNYKEKLLTVDKAVEEKLEQQAKVQDDGEGTMENQTWSLKSLLGAFKRTGEPEESVDVDNMKMLNESKMLREKIQKQMYFHQPVTLISGYVQISGVFQYDSEVISESKFKQDEVKMVGLDIVPGHTTNSVLALEDGEHFKGKRNLTNYLNSDYTNVTNGLLFSESGSRGRTGTYNERTLMISNDTSIKTLPLLLIPQTLLFSEISLEPGEVRTFYFKSTKLPKDICPSYSSSKVASINYTLEVGADVLSDDNIEKFSNRVPITIAPYISSNAEQYTSRLDKPAIILKTGNIKELKPRLFTRKVSTASAVSFGRRKSSIIDIDSPLEDNEFVKRVKKNFIELVESNQNVSRDIDELIDLQMGVQFGKDEDSSDPEPNDSHFSNEMVTSAESSLRSDAVTKRRKSYSVRDNISNLEQKMWNDCSLVKSDENSNLLPQLINLQNAYQINRNNETMAKVSLSAPFYKTTDDINLVIELDPITTPLLKVTSLTVSLESFEIINPKYKTEGKGIGSKPKGNSVYEKHFICFDECKSVSVKLLPPRSPTNQITGQFKTDVFQHKWMIGLKFVIIAKTESITLDQFYEDKKGILFHSKENLEGEEFTCYVPIPILCTSEDFMGW</sequence>
<dbReference type="AlphaFoldDB" id="A0A6C1DNQ4"/>
<feature type="compositionally biased region" description="Polar residues" evidence="1">
    <location>
        <begin position="426"/>
        <end position="440"/>
    </location>
</feature>
<protein>
    <submittedName>
        <fullName evidence="2">Golgi membrane exchange factor (Ric1p-Rgp1p) subunit</fullName>
    </submittedName>
</protein>
<dbReference type="EMBL" id="CP048985">
    <property type="protein sequence ID" value="QID78662.1"/>
    <property type="molecule type" value="Genomic_DNA"/>
</dbReference>
<gene>
    <name evidence="2" type="primary">RGP1_1</name>
    <name evidence="2" type="ORF">GRS66_000880</name>
</gene>